<evidence type="ECO:0000313" key="3">
    <source>
        <dbReference type="Proteomes" id="UP000501891"/>
    </source>
</evidence>
<evidence type="ECO:0000313" key="2">
    <source>
        <dbReference type="EMBL" id="QJE72930.1"/>
    </source>
</evidence>
<dbReference type="InterPro" id="IPR029016">
    <property type="entry name" value="GAF-like_dom_sf"/>
</dbReference>
<dbReference type="SUPFAM" id="SSF55781">
    <property type="entry name" value="GAF domain-like"/>
    <property type="match status" value="1"/>
</dbReference>
<dbReference type="Pfam" id="PF01590">
    <property type="entry name" value="GAF"/>
    <property type="match status" value="1"/>
</dbReference>
<dbReference type="EMBL" id="CP051775">
    <property type="protein sequence ID" value="QJE72930.1"/>
    <property type="molecule type" value="Genomic_DNA"/>
</dbReference>
<dbReference type="KEGG" id="acru:HHL28_07355"/>
<evidence type="ECO:0000259" key="1">
    <source>
        <dbReference type="SMART" id="SM00065"/>
    </source>
</evidence>
<organism evidence="2 3">
    <name type="scientific">Aerophototrophica crusticola</name>
    <dbReference type="NCBI Taxonomy" id="1709002"/>
    <lineage>
        <taxon>Bacteria</taxon>
        <taxon>Pseudomonadati</taxon>
        <taxon>Pseudomonadota</taxon>
        <taxon>Alphaproteobacteria</taxon>
        <taxon>Rhodospirillales</taxon>
        <taxon>Rhodospirillaceae</taxon>
        <taxon>Aerophototrophica</taxon>
    </lineage>
</organism>
<gene>
    <name evidence="2" type="ORF">HHL28_07355</name>
</gene>
<dbReference type="SMART" id="SM00065">
    <property type="entry name" value="GAF"/>
    <property type="match status" value="1"/>
</dbReference>
<dbReference type="Proteomes" id="UP000501891">
    <property type="component" value="Chromosome"/>
</dbReference>
<name>A0A858R675_9PROT</name>
<sequence length="167" mass="18375">MQLARTALSGFRRDRPSLSRVFEGACRDIIRDLAVTRASIWFFSSAGTAITCACEVDERTGQVMQGETLEESACPAYFAAIRRDHRVVADDVMAHPDTVCLADSHLRAHGVRSLLDHVVIADGRPMAVLCAEQCGEPRSWTSADEEYLFQMATLLGVAFQTRIELAA</sequence>
<reference evidence="2" key="1">
    <citation type="submission" date="2020-04" db="EMBL/GenBank/DDBJ databases">
        <title>A desert anoxygenic phototrophic bacterium fixes CO2 using RubisCO under aerobic conditions.</title>
        <authorList>
            <person name="Tang K."/>
        </authorList>
    </citation>
    <scope>NUCLEOTIDE SEQUENCE [LARGE SCALE GENOMIC DNA]</scope>
    <source>
        <strain evidence="2">MIMtkB3</strain>
    </source>
</reference>
<feature type="domain" description="GAF" evidence="1">
    <location>
        <begin position="17"/>
        <end position="166"/>
    </location>
</feature>
<proteinExistence type="predicted"/>
<dbReference type="InterPro" id="IPR003018">
    <property type="entry name" value="GAF"/>
</dbReference>
<dbReference type="Gene3D" id="3.30.450.40">
    <property type="match status" value="1"/>
</dbReference>
<dbReference type="AlphaFoldDB" id="A0A858R675"/>
<protein>
    <submittedName>
        <fullName evidence="2">GAF domain-containing protein</fullName>
    </submittedName>
</protein>
<accession>A0A858R675</accession>
<keyword evidence="3" id="KW-1185">Reference proteome</keyword>